<feature type="transmembrane region" description="Helical" evidence="1">
    <location>
        <begin position="40"/>
        <end position="61"/>
    </location>
</feature>
<keyword evidence="1" id="KW-1133">Transmembrane helix</keyword>
<evidence type="ECO:0000313" key="3">
    <source>
        <dbReference type="Proteomes" id="UP000037600"/>
    </source>
</evidence>
<keyword evidence="1" id="KW-0812">Transmembrane</keyword>
<keyword evidence="1" id="KW-0472">Membrane</keyword>
<evidence type="ECO:0000313" key="2">
    <source>
        <dbReference type="EMBL" id="KMT64818.1"/>
    </source>
</evidence>
<comment type="caution">
    <text evidence="2">The sequence shown here is derived from an EMBL/GenBank/DDBJ whole genome shotgun (WGS) entry which is preliminary data.</text>
</comment>
<protein>
    <submittedName>
        <fullName evidence="2">Uncharacterized protein</fullName>
    </submittedName>
</protein>
<dbReference type="Proteomes" id="UP000037600">
    <property type="component" value="Unassembled WGS sequence"/>
</dbReference>
<dbReference type="EMBL" id="LAZL01000020">
    <property type="protein sequence ID" value="KMT64818.1"/>
    <property type="molecule type" value="Genomic_DNA"/>
</dbReference>
<keyword evidence="3" id="KW-1185">Reference proteome</keyword>
<dbReference type="AlphaFoldDB" id="A0A0J8GVX1"/>
<accession>A0A0J8GVX1</accession>
<reference evidence="2 3" key="1">
    <citation type="submission" date="2015-04" db="EMBL/GenBank/DDBJ databases">
        <title>Draft Genome Sequence of the Novel Agar-Digesting Marine Bacterium Q1.</title>
        <authorList>
            <person name="Li Y."/>
            <person name="Li D."/>
            <person name="Chen G."/>
            <person name="Du Z."/>
        </authorList>
    </citation>
    <scope>NUCLEOTIDE SEQUENCE [LARGE SCALE GENOMIC DNA]</scope>
    <source>
        <strain evidence="2 3">Q1</strain>
    </source>
</reference>
<organism evidence="2 3">
    <name type="scientific">Catenovulum maritimum</name>
    <dbReference type="NCBI Taxonomy" id="1513271"/>
    <lineage>
        <taxon>Bacteria</taxon>
        <taxon>Pseudomonadati</taxon>
        <taxon>Pseudomonadota</taxon>
        <taxon>Gammaproteobacteria</taxon>
        <taxon>Alteromonadales</taxon>
        <taxon>Alteromonadaceae</taxon>
        <taxon>Catenovulum</taxon>
    </lineage>
</organism>
<evidence type="ECO:0000256" key="1">
    <source>
        <dbReference type="SAM" id="Phobius"/>
    </source>
</evidence>
<gene>
    <name evidence="2" type="ORF">XM47_12270</name>
</gene>
<sequence length="93" mass="10808">MASQITSISFNGNSYKNQLFEYYRRWFLEDISAKFSIKKVALISFYLSLLVNLVLAIYSSLIRKPQAIALYILKPWGFVNESQARLLGTHFNH</sequence>
<proteinExistence type="predicted"/>
<name>A0A0J8GVX1_9ALTE</name>